<organism evidence="1 2">
    <name type="scientific">Kineococcus mangrovi</name>
    <dbReference type="NCBI Taxonomy" id="1660183"/>
    <lineage>
        <taxon>Bacteria</taxon>
        <taxon>Bacillati</taxon>
        <taxon>Actinomycetota</taxon>
        <taxon>Actinomycetes</taxon>
        <taxon>Kineosporiales</taxon>
        <taxon>Kineosporiaceae</taxon>
        <taxon>Kineococcus</taxon>
    </lineage>
</organism>
<dbReference type="Proteomes" id="UP001566476">
    <property type="component" value="Unassembled WGS sequence"/>
</dbReference>
<comment type="caution">
    <text evidence="1">The sequence shown here is derived from an EMBL/GenBank/DDBJ whole genome shotgun (WGS) entry which is preliminary data.</text>
</comment>
<evidence type="ECO:0000313" key="2">
    <source>
        <dbReference type="Proteomes" id="UP001566476"/>
    </source>
</evidence>
<keyword evidence="2" id="KW-1185">Reference proteome</keyword>
<sequence>MPGEVRRTATKVSRIGKRSYEVIDVVQNGDTARLSTPWTVALTGATPGVVVWFYHASGSTHTAMDGAGAYPVQLCVDQGMTSTCPAFGGPSTWTRQKAIGLQSRWSTWVPSTFRVGSAFARANPGGGSLMPYAYATSTVPEQRGIYLANATYDNEELYSRDPARIGSAYGNDPALVAPTNPARTPQDAWTGKRCETVASLAAIVPPASHGLKLVNLVRPVATDVRVQYHDQGHTVPGFTHTDTMSTFRAWS</sequence>
<reference evidence="1 2" key="1">
    <citation type="submission" date="2024-07" db="EMBL/GenBank/DDBJ databases">
        <authorList>
            <person name="Thanompreechachai J."/>
            <person name="Duangmal K."/>
        </authorList>
    </citation>
    <scope>NUCLEOTIDE SEQUENCE [LARGE SCALE GENOMIC DNA]</scope>
    <source>
        <strain evidence="1 2">TBRC 1896</strain>
    </source>
</reference>
<evidence type="ECO:0000313" key="1">
    <source>
        <dbReference type="EMBL" id="MEZ0491221.1"/>
    </source>
</evidence>
<protein>
    <submittedName>
        <fullName evidence="1">Uncharacterized protein</fullName>
    </submittedName>
</protein>
<proteinExistence type="predicted"/>
<gene>
    <name evidence="1" type="ORF">AB2L28_03110</name>
</gene>
<dbReference type="EMBL" id="JBGGTQ010000002">
    <property type="protein sequence ID" value="MEZ0491221.1"/>
    <property type="molecule type" value="Genomic_DNA"/>
</dbReference>
<dbReference type="RefSeq" id="WP_370717277.1">
    <property type="nucleotide sequence ID" value="NZ_JBGGTQ010000002.1"/>
</dbReference>
<name>A0ABV4HXS7_9ACTN</name>
<accession>A0ABV4HXS7</accession>